<evidence type="ECO:0000313" key="2">
    <source>
        <dbReference type="Proteomes" id="UP000268162"/>
    </source>
</evidence>
<dbReference type="AlphaFoldDB" id="A0A4P9ZQ95"/>
<dbReference type="InterPro" id="IPR051513">
    <property type="entry name" value="Tectonin_beta-prop"/>
</dbReference>
<reference evidence="2" key="1">
    <citation type="journal article" date="2018" name="Nat. Microbiol.">
        <title>Leveraging single-cell genomics to expand the fungal tree of life.</title>
        <authorList>
            <person name="Ahrendt S.R."/>
            <person name="Quandt C.A."/>
            <person name="Ciobanu D."/>
            <person name="Clum A."/>
            <person name="Salamov A."/>
            <person name="Andreopoulos B."/>
            <person name="Cheng J.F."/>
            <person name="Woyke T."/>
            <person name="Pelin A."/>
            <person name="Henrissat B."/>
            <person name="Reynolds N.K."/>
            <person name="Benny G.L."/>
            <person name="Smith M.E."/>
            <person name="James T.Y."/>
            <person name="Grigoriev I.V."/>
        </authorList>
    </citation>
    <scope>NUCLEOTIDE SEQUENCE [LARGE SCALE GENOMIC DNA]</scope>
    <source>
        <strain evidence="2">RSA 468</strain>
    </source>
</reference>
<accession>A0A4P9ZQ95</accession>
<dbReference type="PANTHER" id="PTHR23250:SF1">
    <property type="entry name" value="TECTONIN BETA-PROPELLER REPEAT-CONTAINING PROTEIN 1"/>
    <property type="match status" value="1"/>
</dbReference>
<dbReference type="Proteomes" id="UP000268162">
    <property type="component" value="Unassembled WGS sequence"/>
</dbReference>
<feature type="non-terminal residue" evidence="1">
    <location>
        <position position="1"/>
    </location>
</feature>
<name>A0A4P9ZQ95_9FUNG</name>
<dbReference type="EMBL" id="ML003033">
    <property type="protein sequence ID" value="RKP34891.1"/>
    <property type="molecule type" value="Genomic_DNA"/>
</dbReference>
<evidence type="ECO:0000313" key="1">
    <source>
        <dbReference type="EMBL" id="RKP34891.1"/>
    </source>
</evidence>
<dbReference type="PANTHER" id="PTHR23250">
    <property type="entry name" value="DYSFERLIN-RELATED"/>
    <property type="match status" value="1"/>
</dbReference>
<keyword evidence="2" id="KW-1185">Reference proteome</keyword>
<sequence>RYDVIYENQRGLYFFGIPKFNSKLLFPADPPAWYDGYNFALADIHSYQLPDPSWEWAYDHWCVDMSDDVDEEGWQYSFSFGRPWWHGKSLNITPPSHA</sequence>
<protein>
    <submittedName>
        <fullName evidence="1">Uncharacterized protein</fullName>
    </submittedName>
</protein>
<gene>
    <name evidence="1" type="ORF">BJ085DRAFT_20255</name>
</gene>
<organism evidence="1 2">
    <name type="scientific">Dimargaris cristalligena</name>
    <dbReference type="NCBI Taxonomy" id="215637"/>
    <lineage>
        <taxon>Eukaryota</taxon>
        <taxon>Fungi</taxon>
        <taxon>Fungi incertae sedis</taxon>
        <taxon>Zoopagomycota</taxon>
        <taxon>Kickxellomycotina</taxon>
        <taxon>Dimargaritomycetes</taxon>
        <taxon>Dimargaritales</taxon>
        <taxon>Dimargaritaceae</taxon>
        <taxon>Dimargaris</taxon>
    </lineage>
</organism>
<dbReference type="STRING" id="215637.A0A4P9ZQ95"/>
<proteinExistence type="predicted"/>